<sequence>MDAGATTPHSPAGDRTSRLLEQMRTCVLVHHQLSCLLVHASALDAGRQLYQLLQT</sequence>
<dbReference type="EMBL" id="CAJNIZ010042715">
    <property type="protein sequence ID" value="CAE7633962.1"/>
    <property type="molecule type" value="Genomic_DNA"/>
</dbReference>
<protein>
    <submittedName>
        <fullName evidence="1">Uncharacterized protein</fullName>
    </submittedName>
</protein>
<organism evidence="1 2">
    <name type="scientific">Symbiodinium pilosum</name>
    <name type="common">Dinoflagellate</name>
    <dbReference type="NCBI Taxonomy" id="2952"/>
    <lineage>
        <taxon>Eukaryota</taxon>
        <taxon>Sar</taxon>
        <taxon>Alveolata</taxon>
        <taxon>Dinophyceae</taxon>
        <taxon>Suessiales</taxon>
        <taxon>Symbiodiniaceae</taxon>
        <taxon>Symbiodinium</taxon>
    </lineage>
</organism>
<dbReference type="AlphaFoldDB" id="A0A812VDU8"/>
<keyword evidence="2" id="KW-1185">Reference proteome</keyword>
<comment type="caution">
    <text evidence="1">The sequence shown here is derived from an EMBL/GenBank/DDBJ whole genome shotgun (WGS) entry which is preliminary data.</text>
</comment>
<name>A0A812VDU8_SYMPI</name>
<dbReference type="OrthoDB" id="440700at2759"/>
<evidence type="ECO:0000313" key="1">
    <source>
        <dbReference type="EMBL" id="CAE7633962.1"/>
    </source>
</evidence>
<gene>
    <name evidence="1" type="ORF">SPIL2461_LOCUS16669</name>
</gene>
<accession>A0A812VDU8</accession>
<dbReference type="Proteomes" id="UP000649617">
    <property type="component" value="Unassembled WGS sequence"/>
</dbReference>
<proteinExistence type="predicted"/>
<reference evidence="1" key="1">
    <citation type="submission" date="2021-02" db="EMBL/GenBank/DDBJ databases">
        <authorList>
            <person name="Dougan E. K."/>
            <person name="Rhodes N."/>
            <person name="Thang M."/>
            <person name="Chan C."/>
        </authorList>
    </citation>
    <scope>NUCLEOTIDE SEQUENCE</scope>
</reference>
<evidence type="ECO:0000313" key="2">
    <source>
        <dbReference type="Proteomes" id="UP000649617"/>
    </source>
</evidence>